<dbReference type="Proteomes" id="UP000076858">
    <property type="component" value="Unassembled WGS sequence"/>
</dbReference>
<feature type="region of interest" description="Disordered" evidence="6">
    <location>
        <begin position="295"/>
        <end position="326"/>
    </location>
</feature>
<sequence>MATSTLGAAWLVDESDKLNKKKQKRIVKHKKKAWRVTSNVEDVERFLESKRLDERLGAPLEERPSDSFFVVDTKTEADKPLKRELTKKRKIKEIGPLRCYAILTPNSAVIDPLKKRNRVRLPEERGDPLLRKVMEERRAKGKIPTRFLQSMKHHQENVEALAKKKKPERLRTTFDFDLWGDVGDSLMIGDKKVSALDLSDQLKTYTMEKMGNRIYSRPPTMFFKTTGLKPVEYPHPGTSYNPTFQDHQALLKEAYNLETKEMKEEVRTRRRLGPMLKKIPVQRKEEQWWSEMTQGLADEEEPAKEEEEEVPCIRPTKPKTRKQKIRAKALKWQDMRRKKLKEAKKRLLEFDRLRSIRREIRKSEELTAKRIEIRKKEKEAKMFKPAMLGRHKYEPPPIEVNLSEEITGTLRGLKTEGHVLIDRFKSMQRRNIIEPRVRQTVVFKYKHKVFTKRSHSEPKGLKVGNRNKDKTPVQ</sequence>
<organism evidence="7">
    <name type="scientific">Daphnia magna</name>
    <dbReference type="NCBI Taxonomy" id="35525"/>
    <lineage>
        <taxon>Eukaryota</taxon>
        <taxon>Metazoa</taxon>
        <taxon>Ecdysozoa</taxon>
        <taxon>Arthropoda</taxon>
        <taxon>Crustacea</taxon>
        <taxon>Branchiopoda</taxon>
        <taxon>Diplostraca</taxon>
        <taxon>Cladocera</taxon>
        <taxon>Anomopoda</taxon>
        <taxon>Daphniidae</taxon>
        <taxon>Daphnia</taxon>
    </lineage>
</organism>
<dbReference type="STRING" id="35525.A0A0P4ZLY1"/>
<proteinExistence type="evidence at transcript level"/>
<keyword evidence="10" id="KW-1185">Reference proteome</keyword>
<dbReference type="GO" id="GO:0005654">
    <property type="term" value="C:nucleoplasm"/>
    <property type="evidence" value="ECO:0007669"/>
    <property type="project" value="UniProtKB-SubCell"/>
</dbReference>
<reference evidence="7" key="2">
    <citation type="submission" date="2015-10" db="EMBL/GenBank/DDBJ databases">
        <authorList>
            <person name="Gilbert D.G."/>
        </authorList>
    </citation>
    <scope>NUCLEOTIDE SEQUENCE</scope>
</reference>
<feature type="compositionally biased region" description="Acidic residues" evidence="6">
    <location>
        <begin position="297"/>
        <end position="310"/>
    </location>
</feature>
<evidence type="ECO:0000256" key="3">
    <source>
        <dbReference type="ARBA" id="ARBA00022517"/>
    </source>
</evidence>
<reference evidence="7" key="1">
    <citation type="submission" date="2015-10" db="EMBL/GenBank/DDBJ databases">
        <title>Daphnia magna gene sets from two clonal populations assembled and annotated with EvidentialGene.</title>
        <authorList>
            <person name="Gilbert D."/>
            <person name="Podicheti R."/>
            <person name="Orsini L."/>
            <person name="Colbourne J."/>
            <person name="Pfrender M."/>
        </authorList>
    </citation>
    <scope>NUCLEOTIDE SEQUENCE</scope>
</reference>
<feature type="compositionally biased region" description="Basic and acidic residues" evidence="6">
    <location>
        <begin position="454"/>
        <end position="474"/>
    </location>
</feature>
<evidence type="ECO:0000313" key="7">
    <source>
        <dbReference type="EMBL" id="JAJ08312.1"/>
    </source>
</evidence>
<dbReference type="GO" id="GO:0005730">
    <property type="term" value="C:nucleolus"/>
    <property type="evidence" value="ECO:0007669"/>
    <property type="project" value="UniProtKB-SubCell"/>
</dbReference>
<keyword evidence="4 5" id="KW-0539">Nucleus</keyword>
<evidence type="ECO:0000313" key="8">
    <source>
        <dbReference type="EMBL" id="KZS11677.1"/>
    </source>
</evidence>
<feature type="region of interest" description="Disordered" evidence="6">
    <location>
        <begin position="453"/>
        <end position="474"/>
    </location>
</feature>
<name>A0A0P4ZLY1_9CRUS</name>
<evidence type="ECO:0000313" key="9">
    <source>
        <dbReference type="EMBL" id="SVE83113.1"/>
    </source>
</evidence>
<dbReference type="GO" id="GO:0000027">
    <property type="term" value="P:ribosomal large subunit assembly"/>
    <property type="evidence" value="ECO:0007669"/>
    <property type="project" value="UniProtKB-UniRule"/>
</dbReference>
<evidence type="ECO:0000256" key="5">
    <source>
        <dbReference type="PIRNR" id="PIRNR017302"/>
    </source>
</evidence>
<dbReference type="GO" id="GO:0008097">
    <property type="term" value="F:5S rRNA binding"/>
    <property type="evidence" value="ECO:0007669"/>
    <property type="project" value="TreeGrafter"/>
</dbReference>
<feature type="compositionally biased region" description="Basic residues" evidence="6">
    <location>
        <begin position="316"/>
        <end position="326"/>
    </location>
</feature>
<evidence type="ECO:0000256" key="1">
    <source>
        <dbReference type="ARBA" id="ARBA00008838"/>
    </source>
</evidence>
<comment type="function">
    <text evidence="5">May play a role in ribosome biogenesis.</text>
</comment>
<accession>A0A0P4ZLY1</accession>
<dbReference type="PANTHER" id="PTHR14211">
    <property type="entry name" value="GLIOMA SUPPRESSOR CANDIDATE REGION GENE 2"/>
    <property type="match status" value="1"/>
</dbReference>
<dbReference type="EMBL" id="GDIP01215090">
    <property type="protein sequence ID" value="JAJ08312.1"/>
    <property type="molecule type" value="Transcribed_RNA"/>
</dbReference>
<dbReference type="InterPro" id="IPR011687">
    <property type="entry name" value="Nop53/GLTSCR2"/>
</dbReference>
<dbReference type="PANTHER" id="PTHR14211:SF7">
    <property type="entry name" value="RIBOSOME BIOGENESIS PROTEIN NOP53"/>
    <property type="match status" value="1"/>
</dbReference>
<dbReference type="EMBL" id="LR013494">
    <property type="protein sequence ID" value="SVE83113.1"/>
    <property type="molecule type" value="mRNA"/>
</dbReference>
<evidence type="ECO:0000313" key="10">
    <source>
        <dbReference type="Proteomes" id="UP000076858"/>
    </source>
</evidence>
<evidence type="ECO:0000256" key="6">
    <source>
        <dbReference type="SAM" id="MobiDB-lite"/>
    </source>
</evidence>
<keyword evidence="3 5" id="KW-0690">Ribosome biogenesis</keyword>
<dbReference type="OrthoDB" id="5072at2759"/>
<gene>
    <name evidence="9" type="primary">EOG090X07H9</name>
    <name evidence="8" type="ORF">APZ42_023618</name>
</gene>
<dbReference type="Pfam" id="PF07767">
    <property type="entry name" value="Nop53"/>
    <property type="match status" value="1"/>
</dbReference>
<protein>
    <recommendedName>
        <fullName evidence="2 5">Ribosome biogenesis protein NOP53</fullName>
    </recommendedName>
</protein>
<comment type="subcellular location">
    <subcellularLocation>
        <location evidence="5">Nucleus</location>
        <location evidence="5">Nucleolus</location>
    </subcellularLocation>
    <subcellularLocation>
        <location evidence="5">Nucleus</location>
        <location evidence="5">Nucleoplasm</location>
    </subcellularLocation>
</comment>
<reference evidence="9" key="4">
    <citation type="submission" date="2018-08" db="EMBL/GenBank/DDBJ databases">
        <authorList>
            <person name="Cornetti L."/>
        </authorList>
    </citation>
    <scope>NUCLEOTIDE SEQUENCE</scope>
    <source>
        <strain evidence="9">FI-XINB3</strain>
    </source>
</reference>
<evidence type="ECO:0000256" key="4">
    <source>
        <dbReference type="ARBA" id="ARBA00023242"/>
    </source>
</evidence>
<evidence type="ECO:0000256" key="2">
    <source>
        <dbReference type="ARBA" id="ARBA00018339"/>
    </source>
</evidence>
<dbReference type="GO" id="GO:0006364">
    <property type="term" value="P:rRNA processing"/>
    <property type="evidence" value="ECO:0007669"/>
    <property type="project" value="TreeGrafter"/>
</dbReference>
<reference evidence="8 10" key="3">
    <citation type="submission" date="2016-03" db="EMBL/GenBank/DDBJ databases">
        <title>EvidentialGene: Evidence-directed Construction of Genes on Genomes.</title>
        <authorList>
            <person name="Gilbert D.G."/>
            <person name="Choi J.-H."/>
            <person name="Mockaitis K."/>
            <person name="Colbourne J."/>
            <person name="Pfrender M."/>
        </authorList>
    </citation>
    <scope>NUCLEOTIDE SEQUENCE [LARGE SCALE GENOMIC DNA]</scope>
    <source>
        <strain evidence="8 10">Xinb3</strain>
        <tissue evidence="8">Complete organism</tissue>
    </source>
</reference>
<dbReference type="PIRSF" id="PIRSF017302">
    <property type="entry name" value="Gltscr2"/>
    <property type="match status" value="1"/>
</dbReference>
<dbReference type="EMBL" id="LRGB01001574">
    <property type="protein sequence ID" value="KZS11677.1"/>
    <property type="molecule type" value="Genomic_DNA"/>
</dbReference>
<comment type="similarity">
    <text evidence="1 5">Belongs to the NOP53 family.</text>
</comment>
<dbReference type="AlphaFoldDB" id="A0A0P4ZLY1"/>